<dbReference type="Pfam" id="PF00989">
    <property type="entry name" value="PAS"/>
    <property type="match status" value="1"/>
</dbReference>
<dbReference type="AlphaFoldDB" id="Q0W563"/>
<dbReference type="Pfam" id="PF08448">
    <property type="entry name" value="PAS_4"/>
    <property type="match status" value="1"/>
</dbReference>
<accession>Q0W563</accession>
<dbReference type="InterPro" id="IPR003594">
    <property type="entry name" value="HATPase_dom"/>
</dbReference>
<dbReference type="SMART" id="SM00091">
    <property type="entry name" value="PAS"/>
    <property type="match status" value="3"/>
</dbReference>
<dbReference type="EC" id="2.7.13.3" evidence="2"/>
<dbReference type="NCBIfam" id="TIGR00229">
    <property type="entry name" value="sensory_box"/>
    <property type="match status" value="3"/>
</dbReference>
<dbReference type="Pfam" id="PF13426">
    <property type="entry name" value="PAS_9"/>
    <property type="match status" value="1"/>
</dbReference>
<dbReference type="PROSITE" id="PS50113">
    <property type="entry name" value="PAC"/>
    <property type="match status" value="3"/>
</dbReference>
<dbReference type="PRINTS" id="PR00344">
    <property type="entry name" value="BCTRLSENSOR"/>
</dbReference>
<dbReference type="CDD" id="cd00130">
    <property type="entry name" value="PAS"/>
    <property type="match status" value="2"/>
</dbReference>
<dbReference type="InterPro" id="IPR001610">
    <property type="entry name" value="PAC"/>
</dbReference>
<evidence type="ECO:0000259" key="7">
    <source>
        <dbReference type="PROSITE" id="PS50112"/>
    </source>
</evidence>
<keyword evidence="5 9" id="KW-0418">Kinase</keyword>
<protein>
    <recommendedName>
        <fullName evidence="2">histidine kinase</fullName>
        <ecNumber evidence="2">2.7.13.3</ecNumber>
    </recommendedName>
</protein>
<dbReference type="EMBL" id="AM114193">
    <property type="protein sequence ID" value="CAJ36480.1"/>
    <property type="molecule type" value="Genomic_DNA"/>
</dbReference>
<name>Q0W563_METAR</name>
<dbReference type="InterPro" id="IPR005467">
    <property type="entry name" value="His_kinase_dom"/>
</dbReference>
<dbReference type="eggNOG" id="arCOG06516">
    <property type="taxonomic scope" value="Archaea"/>
</dbReference>
<dbReference type="PROSITE" id="PS50109">
    <property type="entry name" value="HIS_KIN"/>
    <property type="match status" value="1"/>
</dbReference>
<feature type="domain" description="PAC" evidence="8">
    <location>
        <begin position="369"/>
        <end position="421"/>
    </location>
</feature>
<dbReference type="PROSITE" id="PS50112">
    <property type="entry name" value="PAS"/>
    <property type="match status" value="2"/>
</dbReference>
<dbReference type="STRING" id="351160.RCIX1160"/>
<feature type="domain" description="PAC" evidence="8">
    <location>
        <begin position="91"/>
        <end position="143"/>
    </location>
</feature>
<dbReference type="SUPFAM" id="SSF55785">
    <property type="entry name" value="PYP-like sensor domain (PAS domain)"/>
    <property type="match status" value="3"/>
</dbReference>
<evidence type="ECO:0000256" key="3">
    <source>
        <dbReference type="ARBA" id="ARBA00022553"/>
    </source>
</evidence>
<dbReference type="Pfam" id="PF02518">
    <property type="entry name" value="HATPase_c"/>
    <property type="match status" value="1"/>
</dbReference>
<dbReference type="InterPro" id="IPR000700">
    <property type="entry name" value="PAS-assoc_C"/>
</dbReference>
<reference evidence="9 10" key="1">
    <citation type="journal article" date="2006" name="Science">
        <title>Genome of rice cluster I archaea -- the key methane producers in the rice rhizosphere.</title>
        <authorList>
            <person name="Erkel C."/>
            <person name="Kube M."/>
            <person name="Reinhardt R."/>
            <person name="Liesack W."/>
        </authorList>
    </citation>
    <scope>NUCLEOTIDE SEQUENCE [LARGE SCALE GENOMIC DNA]</scope>
    <source>
        <strain evidence="10">DSM 22066 / NBRC 105507 / MRE50</strain>
    </source>
</reference>
<dbReference type="KEGG" id="rci:RCIX1160"/>
<dbReference type="SUPFAM" id="SSF55874">
    <property type="entry name" value="ATPase domain of HSP90 chaperone/DNA topoisomerase II/histidine kinase"/>
    <property type="match status" value="1"/>
</dbReference>
<keyword evidence="4" id="KW-0808">Transferase</keyword>
<feature type="domain" description="PAC" evidence="8">
    <location>
        <begin position="218"/>
        <end position="270"/>
    </location>
</feature>
<dbReference type="GeneID" id="25397292"/>
<evidence type="ECO:0000259" key="8">
    <source>
        <dbReference type="PROSITE" id="PS50113"/>
    </source>
</evidence>
<dbReference type="InterPro" id="IPR036890">
    <property type="entry name" value="HATPase_C_sf"/>
</dbReference>
<dbReference type="eggNOG" id="arCOG06219">
    <property type="taxonomic scope" value="Archaea"/>
</dbReference>
<dbReference type="PANTHER" id="PTHR43304:SF1">
    <property type="entry name" value="PAC DOMAIN-CONTAINING PROTEIN"/>
    <property type="match status" value="1"/>
</dbReference>
<dbReference type="SMART" id="SM00086">
    <property type="entry name" value="PAC"/>
    <property type="match status" value="3"/>
</dbReference>
<sequence length="661" mass="74340">MDGRSEGSGDKKNGYQPDEDMFRFMIENSGDILWTIDLTGRWQFMTSNVEKAIHIKASEIIGKMVWDFVAPEYVGILKDMLKRRLAGEDMQAYEVVVLDRDGKRVPFEVKTSPIVDKNGKIIGIQGVSRDISQRKNAEAALRESEKKFRDLVESIHDWVWEANRKVEFTYSSPRVLDLLGYAPREIIGRPMWDFMEPAEARRISAILQNLIRLHKQYDIAEKTMLSKKGDPVAMEMTLTLTYDEKGDIKGFKGICRDIRDRKRAEEALRRAYGELEKRVQERTRDLAQARGTLQGILDTAPIGIVVANAPDGNISFSSPGAEKIFAGEASGNIYNPMIEQHRLLRTDGSPFTHNDLPFMISLEQGKRIIDAEMQYIKQDGRTMSLLVSSAPILDEKGKILAAVATIVDITRLKSTERELREAKAQAELYLDLMSHDINNMNTMAMGYIDMAKSRVEADRETVALLEKSGEMLASSTQLIDNVRKIQQAEQRGLEPQIVDLCEVIDRAKKRYSTGNITITATYPEGRACMVTANQLIEDVFTNLIDNSIKHATPGKPVHINIVVAETKRAGSRYYRVTVEDDGPGIPDDVKDRLFIRFQRGKTKVTGRGLGLYLVKTLVEDFGGCVRVEDRVKGNYHEGTRFIVLLPVSAREPEKGTGACAG</sequence>
<proteinExistence type="predicted"/>
<gene>
    <name evidence="9" type="ORF">RCIX1160</name>
</gene>
<dbReference type="InterPro" id="IPR052162">
    <property type="entry name" value="Sensor_kinase/Photoreceptor"/>
</dbReference>
<dbReference type="InterPro" id="IPR000014">
    <property type="entry name" value="PAS"/>
</dbReference>
<dbReference type="GO" id="GO:0004673">
    <property type="term" value="F:protein histidine kinase activity"/>
    <property type="evidence" value="ECO:0007669"/>
    <property type="project" value="UniProtKB-EC"/>
</dbReference>
<dbReference type="eggNOG" id="arCOG06192">
    <property type="taxonomic scope" value="Archaea"/>
</dbReference>
<dbReference type="PANTHER" id="PTHR43304">
    <property type="entry name" value="PHYTOCHROME-LIKE PROTEIN CPH1"/>
    <property type="match status" value="1"/>
</dbReference>
<evidence type="ECO:0000313" key="9">
    <source>
        <dbReference type="EMBL" id="CAJ36480.1"/>
    </source>
</evidence>
<dbReference type="InterPro" id="IPR013767">
    <property type="entry name" value="PAS_fold"/>
</dbReference>
<evidence type="ECO:0000313" key="10">
    <source>
        <dbReference type="Proteomes" id="UP000000663"/>
    </source>
</evidence>
<dbReference type="CDD" id="cd00075">
    <property type="entry name" value="HATPase"/>
    <property type="match status" value="1"/>
</dbReference>
<feature type="domain" description="PAS" evidence="7">
    <location>
        <begin position="18"/>
        <end position="88"/>
    </location>
</feature>
<dbReference type="RefSeq" id="WP_012036062.1">
    <property type="nucleotide sequence ID" value="NC_009464.1"/>
</dbReference>
<feature type="domain" description="Histidine kinase" evidence="6">
    <location>
        <begin position="432"/>
        <end position="649"/>
    </location>
</feature>
<evidence type="ECO:0000259" key="6">
    <source>
        <dbReference type="PROSITE" id="PS50109"/>
    </source>
</evidence>
<dbReference type="Gene3D" id="3.30.450.20">
    <property type="entry name" value="PAS domain"/>
    <property type="match status" value="3"/>
</dbReference>
<comment type="catalytic activity">
    <reaction evidence="1">
        <text>ATP + protein L-histidine = ADP + protein N-phospho-L-histidine.</text>
        <dbReference type="EC" id="2.7.13.3"/>
    </reaction>
</comment>
<dbReference type="InterPro" id="IPR013656">
    <property type="entry name" value="PAS_4"/>
</dbReference>
<dbReference type="InterPro" id="IPR035965">
    <property type="entry name" value="PAS-like_dom_sf"/>
</dbReference>
<evidence type="ECO:0000256" key="2">
    <source>
        <dbReference type="ARBA" id="ARBA00012438"/>
    </source>
</evidence>
<keyword evidence="3" id="KW-0597">Phosphoprotein</keyword>
<evidence type="ECO:0000256" key="5">
    <source>
        <dbReference type="ARBA" id="ARBA00022777"/>
    </source>
</evidence>
<dbReference type="Gene3D" id="3.30.565.10">
    <property type="entry name" value="Histidine kinase-like ATPase, C-terminal domain"/>
    <property type="match status" value="1"/>
</dbReference>
<dbReference type="GO" id="GO:0006355">
    <property type="term" value="P:regulation of DNA-templated transcription"/>
    <property type="evidence" value="ECO:0007669"/>
    <property type="project" value="InterPro"/>
</dbReference>
<dbReference type="InterPro" id="IPR004358">
    <property type="entry name" value="Sig_transdc_His_kin-like_C"/>
</dbReference>
<dbReference type="OrthoDB" id="3369at2157"/>
<feature type="domain" description="PAS" evidence="7">
    <location>
        <begin position="144"/>
        <end position="214"/>
    </location>
</feature>
<evidence type="ECO:0000256" key="4">
    <source>
        <dbReference type="ARBA" id="ARBA00022679"/>
    </source>
</evidence>
<evidence type="ECO:0000256" key="1">
    <source>
        <dbReference type="ARBA" id="ARBA00000085"/>
    </source>
</evidence>
<organism evidence="9 10">
    <name type="scientific">Methanocella arvoryzae (strain DSM 22066 / NBRC 105507 / MRE50)</name>
    <dbReference type="NCBI Taxonomy" id="351160"/>
    <lineage>
        <taxon>Archaea</taxon>
        <taxon>Methanobacteriati</taxon>
        <taxon>Methanobacteriota</taxon>
        <taxon>Stenosarchaea group</taxon>
        <taxon>Methanomicrobia</taxon>
        <taxon>Methanocellales</taxon>
        <taxon>Methanocellaceae</taxon>
        <taxon>Methanocella</taxon>
    </lineage>
</organism>
<dbReference type="Proteomes" id="UP000000663">
    <property type="component" value="Chromosome"/>
</dbReference>
<dbReference type="SMART" id="SM00387">
    <property type="entry name" value="HATPase_c"/>
    <property type="match status" value="1"/>
</dbReference>
<keyword evidence="10" id="KW-1185">Reference proteome</keyword>